<evidence type="ECO:0000313" key="3">
    <source>
        <dbReference type="Proteomes" id="UP000054988"/>
    </source>
</evidence>
<dbReference type="Proteomes" id="UP000054988">
    <property type="component" value="Unassembled WGS sequence"/>
</dbReference>
<gene>
    <name evidence="2" type="ORF">WG66_19042</name>
</gene>
<evidence type="ECO:0000313" key="2">
    <source>
        <dbReference type="EMBL" id="KTB28378.1"/>
    </source>
</evidence>
<dbReference type="AlphaFoldDB" id="A0A0W0EWD6"/>
<keyword evidence="1" id="KW-1133">Transmembrane helix</keyword>
<proteinExistence type="predicted"/>
<evidence type="ECO:0000256" key="1">
    <source>
        <dbReference type="SAM" id="Phobius"/>
    </source>
</evidence>
<reference evidence="2 3" key="1">
    <citation type="submission" date="2015-12" db="EMBL/GenBank/DDBJ databases">
        <title>Draft genome sequence of Moniliophthora roreri, the causal agent of frosty pod rot of cacao.</title>
        <authorList>
            <person name="Aime M.C."/>
            <person name="Diaz-Valderrama J.R."/>
            <person name="Kijpornyongpan T."/>
            <person name="Phillips-Mora W."/>
        </authorList>
    </citation>
    <scope>NUCLEOTIDE SEQUENCE [LARGE SCALE GENOMIC DNA]</scope>
    <source>
        <strain evidence="2 3">MCA 2952</strain>
    </source>
</reference>
<accession>A0A0W0EWD6</accession>
<protein>
    <submittedName>
        <fullName evidence="2">Uncharacterized protein</fullName>
    </submittedName>
</protein>
<sequence>MDYWSDEVFNVSNDSAEPRMAIIGQIPITLRLLKITPYIRLMVRLRPRTRTVEEVKMGLYGMVTGLPVHLTTHSFYDRTRIRASTYI</sequence>
<keyword evidence="1" id="KW-0812">Transmembrane</keyword>
<feature type="transmembrane region" description="Helical" evidence="1">
    <location>
        <begin position="20"/>
        <end position="41"/>
    </location>
</feature>
<comment type="caution">
    <text evidence="2">The sequence shown here is derived from an EMBL/GenBank/DDBJ whole genome shotgun (WGS) entry which is preliminary data.</text>
</comment>
<name>A0A0W0EWD6_MONRR</name>
<keyword evidence="1" id="KW-0472">Membrane</keyword>
<dbReference type="EMBL" id="LATX01002481">
    <property type="protein sequence ID" value="KTB28378.1"/>
    <property type="molecule type" value="Genomic_DNA"/>
</dbReference>
<organism evidence="2 3">
    <name type="scientific">Moniliophthora roreri</name>
    <name type="common">Frosty pod rot fungus</name>
    <name type="synonym">Monilia roreri</name>
    <dbReference type="NCBI Taxonomy" id="221103"/>
    <lineage>
        <taxon>Eukaryota</taxon>
        <taxon>Fungi</taxon>
        <taxon>Dikarya</taxon>
        <taxon>Basidiomycota</taxon>
        <taxon>Agaricomycotina</taxon>
        <taxon>Agaricomycetes</taxon>
        <taxon>Agaricomycetidae</taxon>
        <taxon>Agaricales</taxon>
        <taxon>Marasmiineae</taxon>
        <taxon>Marasmiaceae</taxon>
        <taxon>Moniliophthora</taxon>
    </lineage>
</organism>